<keyword evidence="3" id="KW-1185">Reference proteome</keyword>
<comment type="caution">
    <text evidence="2">The sequence shown here is derived from an EMBL/GenBank/DDBJ whole genome shotgun (WGS) entry which is preliminary data.</text>
</comment>
<evidence type="ECO:0008006" key="4">
    <source>
        <dbReference type="Google" id="ProtNLM"/>
    </source>
</evidence>
<protein>
    <recommendedName>
        <fullName evidence="4">Bacterial Ig-like domain-containing protein</fullName>
    </recommendedName>
</protein>
<feature type="region of interest" description="Disordered" evidence="1">
    <location>
        <begin position="95"/>
        <end position="151"/>
    </location>
</feature>
<dbReference type="Proteomes" id="UP001261125">
    <property type="component" value="Unassembled WGS sequence"/>
</dbReference>
<gene>
    <name evidence="2" type="ORF">RWH44_12290</name>
</gene>
<dbReference type="RefSeq" id="WP_316004792.1">
    <property type="nucleotide sequence ID" value="NZ_JAWDIT010000004.1"/>
</dbReference>
<sequence>MYSNTGEVTITFDYDLRPDIEREGIDPLLDVYVDDAAGERTTFGKQLTGVDGPATFDQSVTLKPGTYTRHIMSTYLRYCDCLPIKDIVEPYTFTVPEKVDPTPSPTPTPTATATPSPEPTGTPSPEPTTEPTATPTPQSTETPSPSPIATSKPIAISLSSTTVARGNPITVNASGLAAGEQVEIWLHSTPVKLLSTTASADGTISKTVTIQSDVAIGAHEIEVRGATSGSAYAALTVSDGLAVTGFDARATATTGIGASTLIWLASPSC</sequence>
<organism evidence="2 3">
    <name type="scientific">Microbacterium phycohabitans</name>
    <dbReference type="NCBI Taxonomy" id="3075993"/>
    <lineage>
        <taxon>Bacteria</taxon>
        <taxon>Bacillati</taxon>
        <taxon>Actinomycetota</taxon>
        <taxon>Actinomycetes</taxon>
        <taxon>Micrococcales</taxon>
        <taxon>Microbacteriaceae</taxon>
        <taxon>Microbacterium</taxon>
    </lineage>
</organism>
<name>A0ABU3SPA0_9MICO</name>
<evidence type="ECO:0000256" key="1">
    <source>
        <dbReference type="SAM" id="MobiDB-lite"/>
    </source>
</evidence>
<evidence type="ECO:0000313" key="3">
    <source>
        <dbReference type="Proteomes" id="UP001261125"/>
    </source>
</evidence>
<feature type="compositionally biased region" description="Low complexity" evidence="1">
    <location>
        <begin position="129"/>
        <end position="143"/>
    </location>
</feature>
<proteinExistence type="predicted"/>
<feature type="compositionally biased region" description="Pro residues" evidence="1">
    <location>
        <begin position="116"/>
        <end position="128"/>
    </location>
</feature>
<reference evidence="2 3" key="1">
    <citation type="submission" date="2023-09" db="EMBL/GenBank/DDBJ databases">
        <title>Microbacterium fusihabitans sp. nov., Microbacterium phycihabitans sp. nov., and Microbacterium cervinum sp. nov., isolated from dried seaweeds of beach.</title>
        <authorList>
            <person name="Lee S.D."/>
        </authorList>
    </citation>
    <scope>NUCLEOTIDE SEQUENCE [LARGE SCALE GENOMIC DNA]</scope>
    <source>
        <strain evidence="2 3">KSW2-29</strain>
    </source>
</reference>
<evidence type="ECO:0000313" key="2">
    <source>
        <dbReference type="EMBL" id="MDU0346476.1"/>
    </source>
</evidence>
<dbReference type="EMBL" id="JAWDIT010000004">
    <property type="protein sequence ID" value="MDU0346476.1"/>
    <property type="molecule type" value="Genomic_DNA"/>
</dbReference>
<accession>A0ABU3SPA0</accession>